<sequence>MLRTSLFVIFFLSAFASQSQNFFDWRYHDRYFSVFAGTGWTGYLGDLTNGSPLTSGLSHFNVGAEARLYSKIAVRAQYATYKLEGSDRNAADSSYNRQRNLSFHSQNHEWQLQMVYYLFKYKGKYYKRRVYEPYIAIGGGQTFFNPKADLTNSEGKSTTYTLRDYQTETESYKGWAWIIPVNIGVKLVITEFINLGVDVGYRYAFTGHLDDVYGDYANPNGDGQGYPDGTIDASLSNRKFEDNVYIINQDAFDEMIPGQQRGNGKLDSYFLMNVNLEVYLPKDVFKSKKGRGRKGKILGKRGAYD</sequence>
<feature type="domain" description="DUF6089" evidence="2">
    <location>
        <begin position="42"/>
        <end position="213"/>
    </location>
</feature>
<feature type="chain" id="PRO_5013155682" description="DUF6089 domain-containing protein" evidence="1">
    <location>
        <begin position="17"/>
        <end position="305"/>
    </location>
</feature>
<keyword evidence="4" id="KW-1185">Reference proteome</keyword>
<dbReference type="Pfam" id="PF19573">
    <property type="entry name" value="DUF6089"/>
    <property type="match status" value="1"/>
</dbReference>
<dbReference type="EMBL" id="FRAA01000003">
    <property type="protein sequence ID" value="SHK15386.1"/>
    <property type="molecule type" value="Genomic_DNA"/>
</dbReference>
<feature type="signal peptide" evidence="1">
    <location>
        <begin position="1"/>
        <end position="16"/>
    </location>
</feature>
<evidence type="ECO:0000313" key="3">
    <source>
        <dbReference type="EMBL" id="SHK15386.1"/>
    </source>
</evidence>
<evidence type="ECO:0000313" key="4">
    <source>
        <dbReference type="Proteomes" id="UP000184474"/>
    </source>
</evidence>
<dbReference type="InterPro" id="IPR045743">
    <property type="entry name" value="DUF6089"/>
</dbReference>
<dbReference type="AlphaFoldDB" id="A0A1M6Q5J0"/>
<evidence type="ECO:0000259" key="2">
    <source>
        <dbReference type="Pfam" id="PF19573"/>
    </source>
</evidence>
<evidence type="ECO:0000256" key="1">
    <source>
        <dbReference type="SAM" id="SignalP"/>
    </source>
</evidence>
<organism evidence="3 4">
    <name type="scientific">Reichenbachiella agariperforans</name>
    <dbReference type="NCBI Taxonomy" id="156994"/>
    <lineage>
        <taxon>Bacteria</taxon>
        <taxon>Pseudomonadati</taxon>
        <taxon>Bacteroidota</taxon>
        <taxon>Cytophagia</taxon>
        <taxon>Cytophagales</taxon>
        <taxon>Reichenbachiellaceae</taxon>
        <taxon>Reichenbachiella</taxon>
    </lineage>
</organism>
<dbReference type="Proteomes" id="UP000184474">
    <property type="component" value="Unassembled WGS sequence"/>
</dbReference>
<dbReference type="STRING" id="156994.SAMN04488028_103176"/>
<dbReference type="RefSeq" id="WP_073122165.1">
    <property type="nucleotide sequence ID" value="NZ_FRAA01000003.1"/>
</dbReference>
<gene>
    <name evidence="3" type="ORF">SAMN04488028_103176</name>
</gene>
<accession>A0A1M6Q5J0</accession>
<protein>
    <recommendedName>
        <fullName evidence="2">DUF6089 domain-containing protein</fullName>
    </recommendedName>
</protein>
<name>A0A1M6Q5J0_REIAG</name>
<proteinExistence type="predicted"/>
<keyword evidence="1" id="KW-0732">Signal</keyword>
<reference evidence="4" key="1">
    <citation type="submission" date="2016-11" db="EMBL/GenBank/DDBJ databases">
        <authorList>
            <person name="Varghese N."/>
            <person name="Submissions S."/>
        </authorList>
    </citation>
    <scope>NUCLEOTIDE SEQUENCE [LARGE SCALE GENOMIC DNA]</scope>
    <source>
        <strain evidence="4">DSM 26134</strain>
    </source>
</reference>